<organism evidence="2 3">
    <name type="scientific">Eumeta variegata</name>
    <name type="common">Bagworm moth</name>
    <name type="synonym">Eumeta japonica</name>
    <dbReference type="NCBI Taxonomy" id="151549"/>
    <lineage>
        <taxon>Eukaryota</taxon>
        <taxon>Metazoa</taxon>
        <taxon>Ecdysozoa</taxon>
        <taxon>Arthropoda</taxon>
        <taxon>Hexapoda</taxon>
        <taxon>Insecta</taxon>
        <taxon>Pterygota</taxon>
        <taxon>Neoptera</taxon>
        <taxon>Endopterygota</taxon>
        <taxon>Lepidoptera</taxon>
        <taxon>Glossata</taxon>
        <taxon>Ditrysia</taxon>
        <taxon>Tineoidea</taxon>
        <taxon>Psychidae</taxon>
        <taxon>Oiketicinae</taxon>
        <taxon>Eumeta</taxon>
    </lineage>
</organism>
<feature type="region of interest" description="Disordered" evidence="1">
    <location>
        <begin position="41"/>
        <end position="60"/>
    </location>
</feature>
<dbReference type="EMBL" id="BGZK01001613">
    <property type="protein sequence ID" value="GBP83298.1"/>
    <property type="molecule type" value="Genomic_DNA"/>
</dbReference>
<evidence type="ECO:0000313" key="2">
    <source>
        <dbReference type="EMBL" id="GBP83298.1"/>
    </source>
</evidence>
<evidence type="ECO:0000313" key="3">
    <source>
        <dbReference type="Proteomes" id="UP000299102"/>
    </source>
</evidence>
<comment type="caution">
    <text evidence="2">The sequence shown here is derived from an EMBL/GenBank/DDBJ whole genome shotgun (WGS) entry which is preliminary data.</text>
</comment>
<feature type="compositionally biased region" description="Low complexity" evidence="1">
    <location>
        <begin position="76"/>
        <end position="86"/>
    </location>
</feature>
<feature type="region of interest" description="Disordered" evidence="1">
    <location>
        <begin position="70"/>
        <end position="92"/>
    </location>
</feature>
<name>A0A4C1Z602_EUMVA</name>
<keyword evidence="3" id="KW-1185">Reference proteome</keyword>
<accession>A0A4C1Z602</accession>
<proteinExistence type="predicted"/>
<sequence length="120" mass="13316">MQSRTGGVHMQFRSTQHLRPRVLRAPPCAAAWRTAYAAWNNRDGKTRGSLTPGRAPPRVPTKCQRIISRSRHDDVVTSTTDTTETTRFGFPNEEFGNGEVAVRAARPRSGVPFAYVYGAD</sequence>
<protein>
    <submittedName>
        <fullName evidence="2">Uncharacterized protein</fullName>
    </submittedName>
</protein>
<gene>
    <name evidence="2" type="ORF">EVAR_66034_1</name>
</gene>
<dbReference type="Proteomes" id="UP000299102">
    <property type="component" value="Unassembled WGS sequence"/>
</dbReference>
<reference evidence="2 3" key="1">
    <citation type="journal article" date="2019" name="Commun. Biol.">
        <title>The bagworm genome reveals a unique fibroin gene that provides high tensile strength.</title>
        <authorList>
            <person name="Kono N."/>
            <person name="Nakamura H."/>
            <person name="Ohtoshi R."/>
            <person name="Tomita M."/>
            <person name="Numata K."/>
            <person name="Arakawa K."/>
        </authorList>
    </citation>
    <scope>NUCLEOTIDE SEQUENCE [LARGE SCALE GENOMIC DNA]</scope>
</reference>
<evidence type="ECO:0000256" key="1">
    <source>
        <dbReference type="SAM" id="MobiDB-lite"/>
    </source>
</evidence>
<dbReference type="AlphaFoldDB" id="A0A4C1Z602"/>